<dbReference type="Gene3D" id="3.40.50.720">
    <property type="entry name" value="NAD(P)-binding Rossmann-like Domain"/>
    <property type="match status" value="1"/>
</dbReference>
<dbReference type="InterPro" id="IPR003148">
    <property type="entry name" value="RCK_N"/>
</dbReference>
<dbReference type="InterPro" id="IPR036721">
    <property type="entry name" value="RCK_C_sf"/>
</dbReference>
<evidence type="ECO:0000313" key="6">
    <source>
        <dbReference type="Proteomes" id="UP000316562"/>
    </source>
</evidence>
<keyword evidence="5" id="KW-0813">Transport</keyword>
<comment type="caution">
    <text evidence="5">The sequence shown here is derived from an EMBL/GenBank/DDBJ whole genome shotgun (WGS) entry which is preliminary data.</text>
</comment>
<dbReference type="PANTHER" id="PTHR43833:SF9">
    <property type="entry name" value="POTASSIUM CHANNEL PROTEIN YUGO-RELATED"/>
    <property type="match status" value="1"/>
</dbReference>
<dbReference type="InterPro" id="IPR013099">
    <property type="entry name" value="K_chnl_dom"/>
</dbReference>
<comment type="subcellular location">
    <subcellularLocation>
        <location evidence="1">Cell membrane</location>
        <topology evidence="1">Multi-pass membrane protein</topology>
    </subcellularLocation>
</comment>
<evidence type="ECO:0000256" key="1">
    <source>
        <dbReference type="ARBA" id="ARBA00004651"/>
    </source>
</evidence>
<dbReference type="Gene3D" id="3.30.70.1450">
    <property type="entry name" value="Regulator of K+ conductance, C-terminal domain"/>
    <property type="match status" value="1"/>
</dbReference>
<name>A0A519BGD3_ACIG2</name>
<feature type="domain" description="RCK N-terminal" evidence="3">
    <location>
        <begin position="122"/>
        <end position="233"/>
    </location>
</feature>
<dbReference type="PANTHER" id="PTHR43833">
    <property type="entry name" value="POTASSIUM CHANNEL PROTEIN 2-RELATED-RELATED"/>
    <property type="match status" value="1"/>
</dbReference>
<gene>
    <name evidence="5" type="ORF">EVJ46_04640</name>
</gene>
<dbReference type="InterPro" id="IPR050721">
    <property type="entry name" value="Trk_Ktr_HKT_K-transport"/>
</dbReference>
<evidence type="ECO:0000256" key="2">
    <source>
        <dbReference type="SAM" id="Phobius"/>
    </source>
</evidence>
<keyword evidence="5" id="KW-0406">Ion transport</keyword>
<dbReference type="GO" id="GO:0034220">
    <property type="term" value="P:monoatomic ion transmembrane transport"/>
    <property type="evidence" value="ECO:0007669"/>
    <property type="project" value="UniProtKB-KW"/>
</dbReference>
<feature type="transmembrane region" description="Helical" evidence="2">
    <location>
        <begin position="77"/>
        <end position="102"/>
    </location>
</feature>
<keyword evidence="2" id="KW-0472">Membrane</keyword>
<accession>A0A519BGD3</accession>
<evidence type="ECO:0000259" key="4">
    <source>
        <dbReference type="Pfam" id="PF07885"/>
    </source>
</evidence>
<proteinExistence type="predicted"/>
<dbReference type="Proteomes" id="UP000316562">
    <property type="component" value="Unassembled WGS sequence"/>
</dbReference>
<keyword evidence="2" id="KW-0812">Transmembrane</keyword>
<sequence length="329" mass="36978">MFTVLFNLYRKFNIITLKHRSELLRILIILLAILLLFAFLFSHYEKISYFKAFYWAVTTASTVGYGDVVPTNNIGRVIAMGLMLIGIGMLGVFLATLSSIMFEFRLGRIFGTMESHFVEKHVVILGYSNLIRQSLEDILDEKDNITLVADIEKSPSNALNFVFIKGDITEGKNIEKAKIDKAKLCIISDDDDSKTLISAITVRTKYKDIYIIALVVKKETAKALKEIGVNEVFATGSFSSRLLVKSVKIRGASNFFSQLMNEDFEEGLIEKNIPSGIIGKSFHDALLFVKETTDELFVGVKRDGKMIVNPDGKTFILDKNDKMLLIGKK</sequence>
<keyword evidence="5" id="KW-0407">Ion channel</keyword>
<evidence type="ECO:0000259" key="3">
    <source>
        <dbReference type="Pfam" id="PF02254"/>
    </source>
</evidence>
<feature type="transmembrane region" description="Helical" evidence="2">
    <location>
        <begin position="23"/>
        <end position="44"/>
    </location>
</feature>
<dbReference type="InterPro" id="IPR036291">
    <property type="entry name" value="NAD(P)-bd_dom_sf"/>
</dbReference>
<dbReference type="AlphaFoldDB" id="A0A519BGD3"/>
<evidence type="ECO:0000313" key="5">
    <source>
        <dbReference type="EMBL" id="RZD16320.1"/>
    </source>
</evidence>
<dbReference type="Pfam" id="PF07885">
    <property type="entry name" value="Ion_trans_2"/>
    <property type="match status" value="1"/>
</dbReference>
<dbReference type="GO" id="GO:0006813">
    <property type="term" value="P:potassium ion transport"/>
    <property type="evidence" value="ECO:0007669"/>
    <property type="project" value="InterPro"/>
</dbReference>
<dbReference type="SUPFAM" id="SSF81324">
    <property type="entry name" value="Voltage-gated potassium channels"/>
    <property type="match status" value="1"/>
</dbReference>
<protein>
    <submittedName>
        <fullName evidence="5">Potassium channel protein</fullName>
    </submittedName>
</protein>
<keyword evidence="2" id="KW-1133">Transmembrane helix</keyword>
<dbReference type="Gene3D" id="1.10.287.70">
    <property type="match status" value="1"/>
</dbReference>
<feature type="domain" description="Potassium channel" evidence="4">
    <location>
        <begin position="29"/>
        <end position="102"/>
    </location>
</feature>
<dbReference type="GO" id="GO:0005886">
    <property type="term" value="C:plasma membrane"/>
    <property type="evidence" value="ECO:0007669"/>
    <property type="project" value="UniProtKB-SubCell"/>
</dbReference>
<dbReference type="Pfam" id="PF02254">
    <property type="entry name" value="TrkA_N"/>
    <property type="match status" value="1"/>
</dbReference>
<dbReference type="SUPFAM" id="SSF51735">
    <property type="entry name" value="NAD(P)-binding Rossmann-fold domains"/>
    <property type="match status" value="1"/>
</dbReference>
<reference evidence="5 6" key="1">
    <citation type="journal article" date="2019" name="ISME J.">
        <title>Insights into ecological role of a new deltaproteobacterial order Candidatus Acidulodesulfobacterales by metagenomics and metatranscriptomics.</title>
        <authorList>
            <person name="Tan S."/>
            <person name="Liu J."/>
            <person name="Fang Y."/>
            <person name="Hedlund B.P."/>
            <person name="Lian Z.H."/>
            <person name="Huang L.Y."/>
            <person name="Li J.T."/>
            <person name="Huang L.N."/>
            <person name="Li W.J."/>
            <person name="Jiang H.C."/>
            <person name="Dong H.L."/>
            <person name="Shu W.S."/>
        </authorList>
    </citation>
    <scope>NUCLEOTIDE SEQUENCE [LARGE SCALE GENOMIC DNA]</scope>
    <source>
        <strain evidence="5">AP2</strain>
    </source>
</reference>
<organism evidence="5 6">
    <name type="scientific">Acididesulfobacter guangdongensis</name>
    <dbReference type="NCBI Taxonomy" id="2597225"/>
    <lineage>
        <taxon>Bacteria</taxon>
        <taxon>Deltaproteobacteria</taxon>
        <taxon>Candidatus Acidulodesulfobacterales</taxon>
        <taxon>Candidatus Acididesulfobacter</taxon>
    </lineage>
</organism>
<dbReference type="EMBL" id="SGBC01000002">
    <property type="protein sequence ID" value="RZD16320.1"/>
    <property type="molecule type" value="Genomic_DNA"/>
</dbReference>